<accession>A0A3N5BJV9</accession>
<dbReference type="Pfam" id="PF06279">
    <property type="entry name" value="DUF1033"/>
    <property type="match status" value="1"/>
</dbReference>
<organism evidence="1 2">
    <name type="scientific">Abyssicoccus albus</name>
    <dbReference type="NCBI Taxonomy" id="1817405"/>
    <lineage>
        <taxon>Bacteria</taxon>
        <taxon>Bacillati</taxon>
        <taxon>Bacillota</taxon>
        <taxon>Bacilli</taxon>
        <taxon>Bacillales</taxon>
        <taxon>Abyssicoccaceae</taxon>
    </lineage>
</organism>
<name>A0A3N5BJV9_9BACL</name>
<dbReference type="InterPro" id="IPR010434">
    <property type="entry name" value="DUF1033"/>
</dbReference>
<comment type="caution">
    <text evidence="1">The sequence shown here is derived from an EMBL/GenBank/DDBJ whole genome shotgun (WGS) entry which is preliminary data.</text>
</comment>
<keyword evidence="2" id="KW-1185">Reference proteome</keyword>
<dbReference type="AlphaFoldDB" id="A0A3N5BJV9"/>
<evidence type="ECO:0000313" key="2">
    <source>
        <dbReference type="Proteomes" id="UP000277108"/>
    </source>
</evidence>
<dbReference type="OrthoDB" id="2389779at2"/>
<gene>
    <name evidence="1" type="ORF">EDD62_0604</name>
</gene>
<sequence>MGYQICIIKSDFEGWFLFDDWKDYIIHSTEVISDMDRFIDIYQSLYTQYSKCRNQIKIGEYDILSMSNPKEVTYCESCEEDLQIYYSFIILKDNDVCNSPVNLSGII</sequence>
<dbReference type="RefSeq" id="WP_123807474.1">
    <property type="nucleotide sequence ID" value="NZ_RKRK01000002.1"/>
</dbReference>
<evidence type="ECO:0000313" key="1">
    <source>
        <dbReference type="EMBL" id="RPF57967.1"/>
    </source>
</evidence>
<protein>
    <recommendedName>
        <fullName evidence="3">DUF1033 family protein</fullName>
    </recommendedName>
</protein>
<dbReference type="EMBL" id="RKRK01000002">
    <property type="protein sequence ID" value="RPF57967.1"/>
    <property type="molecule type" value="Genomic_DNA"/>
</dbReference>
<proteinExistence type="predicted"/>
<evidence type="ECO:0008006" key="3">
    <source>
        <dbReference type="Google" id="ProtNLM"/>
    </source>
</evidence>
<reference evidence="1 2" key="1">
    <citation type="submission" date="2018-11" db="EMBL/GenBank/DDBJ databases">
        <title>Genomic Encyclopedia of Type Strains, Phase IV (KMG-IV): sequencing the most valuable type-strain genomes for metagenomic binning, comparative biology and taxonomic classification.</title>
        <authorList>
            <person name="Goeker M."/>
        </authorList>
    </citation>
    <scope>NUCLEOTIDE SEQUENCE [LARGE SCALE GENOMIC DNA]</scope>
    <source>
        <strain evidence="1 2">DSM 29158</strain>
    </source>
</reference>
<dbReference type="Proteomes" id="UP000277108">
    <property type="component" value="Unassembled WGS sequence"/>
</dbReference>